<feature type="binding site" evidence="9">
    <location>
        <begin position="41"/>
        <end position="45"/>
    </location>
    <ligand>
        <name>4-amino-2-methyl-5-(diphosphooxymethyl)pyrimidine</name>
        <dbReference type="ChEBI" id="CHEBI:57841"/>
    </ligand>
</feature>
<evidence type="ECO:0000256" key="3">
    <source>
        <dbReference type="ARBA" id="ARBA00022723"/>
    </source>
</evidence>
<organism evidence="13 14">
    <name type="scientific">Alkalibacterium gilvum</name>
    <dbReference type="NCBI Taxonomy" id="1130080"/>
    <lineage>
        <taxon>Bacteria</taxon>
        <taxon>Bacillati</taxon>
        <taxon>Bacillota</taxon>
        <taxon>Bacilli</taxon>
        <taxon>Lactobacillales</taxon>
        <taxon>Carnobacteriaceae</taxon>
        <taxon>Alkalibacterium</taxon>
    </lineage>
</organism>
<proteinExistence type="inferred from homology"/>
<feature type="binding site" evidence="9">
    <location>
        <position position="78"/>
    </location>
    <ligand>
        <name>Mg(2+)</name>
        <dbReference type="ChEBI" id="CHEBI:18420"/>
    </ligand>
</feature>
<dbReference type="GO" id="GO:0004789">
    <property type="term" value="F:thiamine-phosphate diphosphorylase activity"/>
    <property type="evidence" value="ECO:0007669"/>
    <property type="project" value="UniProtKB-UniRule"/>
</dbReference>
<comment type="catalytic activity">
    <reaction evidence="8 9 10">
        <text>2-[(2R,5Z)-2-carboxy-4-methylthiazol-5(2H)-ylidene]ethyl phosphate + 4-amino-2-methyl-5-(diphosphooxymethyl)pyrimidine + 2 H(+) = thiamine phosphate + CO2 + diphosphate</text>
        <dbReference type="Rhea" id="RHEA:47844"/>
        <dbReference type="ChEBI" id="CHEBI:15378"/>
        <dbReference type="ChEBI" id="CHEBI:16526"/>
        <dbReference type="ChEBI" id="CHEBI:33019"/>
        <dbReference type="ChEBI" id="CHEBI:37575"/>
        <dbReference type="ChEBI" id="CHEBI:57841"/>
        <dbReference type="ChEBI" id="CHEBI:62899"/>
        <dbReference type="EC" id="2.5.1.3"/>
    </reaction>
</comment>
<evidence type="ECO:0000256" key="9">
    <source>
        <dbReference type="HAMAP-Rule" id="MF_00097"/>
    </source>
</evidence>
<dbReference type="PANTHER" id="PTHR20857:SF15">
    <property type="entry name" value="THIAMINE-PHOSPHATE SYNTHASE"/>
    <property type="match status" value="1"/>
</dbReference>
<dbReference type="Pfam" id="PF02581">
    <property type="entry name" value="TMP-TENI"/>
    <property type="match status" value="1"/>
</dbReference>
<feature type="binding site" evidence="9">
    <location>
        <begin position="195"/>
        <end position="196"/>
    </location>
    <ligand>
        <name>2-[(2R,5Z)-2-carboxy-4-methylthiazol-5(2H)-ylidene]ethyl phosphate</name>
        <dbReference type="ChEBI" id="CHEBI:62899"/>
    </ligand>
</feature>
<dbReference type="InterPro" id="IPR022998">
    <property type="entry name" value="ThiamineP_synth_TenI"/>
</dbReference>
<dbReference type="Proteomes" id="UP000198564">
    <property type="component" value="Unassembled WGS sequence"/>
</dbReference>
<dbReference type="GO" id="GO:0000287">
    <property type="term" value="F:magnesium ion binding"/>
    <property type="evidence" value="ECO:0007669"/>
    <property type="project" value="UniProtKB-UniRule"/>
</dbReference>
<evidence type="ECO:0000256" key="8">
    <source>
        <dbReference type="ARBA" id="ARBA00047883"/>
    </source>
</evidence>
<dbReference type="HAMAP" id="MF_00097">
    <property type="entry name" value="TMP_synthase"/>
    <property type="match status" value="1"/>
</dbReference>
<feature type="domain" description="Thiamine phosphate synthase/TenI" evidence="12">
    <location>
        <begin position="11"/>
        <end position="198"/>
    </location>
</feature>
<dbReference type="UniPathway" id="UPA00060">
    <property type="reaction ID" value="UER00141"/>
</dbReference>
<evidence type="ECO:0000313" key="13">
    <source>
        <dbReference type="EMBL" id="SEI97018.1"/>
    </source>
</evidence>
<feature type="binding site" evidence="9">
    <location>
        <begin position="143"/>
        <end position="145"/>
    </location>
    <ligand>
        <name>2-[(2R,5Z)-2-carboxy-4-methylthiazol-5(2H)-ylidene]ethyl phosphate</name>
        <dbReference type="ChEBI" id="CHEBI:62899"/>
    </ligand>
</feature>
<feature type="binding site" evidence="9">
    <location>
        <position position="116"/>
    </location>
    <ligand>
        <name>4-amino-2-methyl-5-(diphosphooxymethyl)pyrimidine</name>
        <dbReference type="ChEBI" id="CHEBI:57841"/>
    </ligand>
</feature>
<dbReference type="RefSeq" id="WP_218141941.1">
    <property type="nucleotide sequence ID" value="NZ_FNYW01000040.1"/>
</dbReference>
<dbReference type="EC" id="2.5.1.3" evidence="9"/>
<comment type="cofactor">
    <cofactor evidence="9">
        <name>Mg(2+)</name>
        <dbReference type="ChEBI" id="CHEBI:18420"/>
    </cofactor>
    <text evidence="9">Binds 1 Mg(2+) ion per subunit.</text>
</comment>
<dbReference type="Gene3D" id="3.20.20.70">
    <property type="entry name" value="Aldolase class I"/>
    <property type="match status" value="1"/>
</dbReference>
<dbReference type="PANTHER" id="PTHR20857">
    <property type="entry name" value="THIAMINE-PHOSPHATE PYROPHOSPHORYLASE"/>
    <property type="match status" value="1"/>
</dbReference>
<evidence type="ECO:0000313" key="14">
    <source>
        <dbReference type="Proteomes" id="UP000198564"/>
    </source>
</evidence>
<comment type="pathway">
    <text evidence="1 9 11">Cofactor biosynthesis; thiamine diphosphate biosynthesis; thiamine phosphate from 4-amino-2-methyl-5-diphosphomethylpyrimidine and 4-methyl-5-(2-phosphoethyl)-thiazole: step 1/1.</text>
</comment>
<evidence type="ECO:0000256" key="2">
    <source>
        <dbReference type="ARBA" id="ARBA00022679"/>
    </source>
</evidence>
<protein>
    <recommendedName>
        <fullName evidence="9">Thiamine-phosphate synthase</fullName>
        <shortName evidence="9">TP synthase</shortName>
        <shortName evidence="9">TPS</shortName>
        <ecNumber evidence="9">2.5.1.3</ecNumber>
    </recommendedName>
    <alternativeName>
        <fullName evidence="9">Thiamine-phosphate pyrophosphorylase</fullName>
        <shortName evidence="9">TMP pyrophosphorylase</shortName>
        <shortName evidence="9">TMP-PPase</shortName>
    </alternativeName>
</protein>
<feature type="binding site" evidence="9">
    <location>
        <position position="77"/>
    </location>
    <ligand>
        <name>4-amino-2-methyl-5-(diphosphooxymethyl)pyrimidine</name>
        <dbReference type="ChEBI" id="CHEBI:57841"/>
    </ligand>
</feature>
<evidence type="ECO:0000256" key="5">
    <source>
        <dbReference type="ARBA" id="ARBA00022977"/>
    </source>
</evidence>
<evidence type="ECO:0000256" key="10">
    <source>
        <dbReference type="RuleBase" id="RU003826"/>
    </source>
</evidence>
<keyword evidence="4 9" id="KW-0460">Magnesium</keyword>
<dbReference type="GO" id="GO:0009228">
    <property type="term" value="P:thiamine biosynthetic process"/>
    <property type="evidence" value="ECO:0007669"/>
    <property type="project" value="UniProtKB-KW"/>
</dbReference>
<dbReference type="InterPro" id="IPR013785">
    <property type="entry name" value="Aldolase_TIM"/>
</dbReference>
<evidence type="ECO:0000256" key="1">
    <source>
        <dbReference type="ARBA" id="ARBA00005165"/>
    </source>
</evidence>
<evidence type="ECO:0000256" key="7">
    <source>
        <dbReference type="ARBA" id="ARBA00047851"/>
    </source>
</evidence>
<dbReference type="EMBL" id="FNYW01000040">
    <property type="protein sequence ID" value="SEI97018.1"/>
    <property type="molecule type" value="Genomic_DNA"/>
</dbReference>
<dbReference type="InterPro" id="IPR034291">
    <property type="entry name" value="TMP_synthase"/>
</dbReference>
<keyword evidence="2 9" id="KW-0808">Transferase</keyword>
<dbReference type="GO" id="GO:0009229">
    <property type="term" value="P:thiamine diphosphate biosynthetic process"/>
    <property type="evidence" value="ECO:0007669"/>
    <property type="project" value="UniProtKB-UniRule"/>
</dbReference>
<comment type="similarity">
    <text evidence="9 10">Belongs to the thiamine-phosphate synthase family.</text>
</comment>
<feature type="binding site" evidence="9">
    <location>
        <position position="146"/>
    </location>
    <ligand>
        <name>4-amino-2-methyl-5-(diphosphooxymethyl)pyrimidine</name>
        <dbReference type="ChEBI" id="CHEBI:57841"/>
    </ligand>
</feature>
<dbReference type="NCBIfam" id="TIGR00693">
    <property type="entry name" value="thiE"/>
    <property type="match status" value="1"/>
</dbReference>
<accession>A0A1H6UXL1</accession>
<reference evidence="14" key="1">
    <citation type="submission" date="2016-10" db="EMBL/GenBank/DDBJ databases">
        <authorList>
            <person name="Varghese N."/>
            <person name="Submissions S."/>
        </authorList>
    </citation>
    <scope>NUCLEOTIDE SEQUENCE [LARGE SCALE GENOMIC DNA]</scope>
    <source>
        <strain evidence="14">DSM 25751</strain>
    </source>
</reference>
<feature type="binding site" evidence="9">
    <location>
        <position position="97"/>
    </location>
    <ligand>
        <name>Mg(2+)</name>
        <dbReference type="ChEBI" id="CHEBI:18420"/>
    </ligand>
</feature>
<evidence type="ECO:0000256" key="11">
    <source>
        <dbReference type="RuleBase" id="RU004253"/>
    </source>
</evidence>
<keyword evidence="3 9" id="KW-0479">Metal-binding</keyword>
<evidence type="ECO:0000256" key="4">
    <source>
        <dbReference type="ARBA" id="ARBA00022842"/>
    </source>
</evidence>
<dbReference type="SUPFAM" id="SSF51391">
    <property type="entry name" value="Thiamin phosphate synthase"/>
    <property type="match status" value="1"/>
</dbReference>
<evidence type="ECO:0000256" key="6">
    <source>
        <dbReference type="ARBA" id="ARBA00047334"/>
    </source>
</evidence>
<comment type="catalytic activity">
    <reaction evidence="7 9 10">
        <text>2-(2-carboxy-4-methylthiazol-5-yl)ethyl phosphate + 4-amino-2-methyl-5-(diphosphooxymethyl)pyrimidine + 2 H(+) = thiamine phosphate + CO2 + diphosphate</text>
        <dbReference type="Rhea" id="RHEA:47848"/>
        <dbReference type="ChEBI" id="CHEBI:15378"/>
        <dbReference type="ChEBI" id="CHEBI:16526"/>
        <dbReference type="ChEBI" id="CHEBI:33019"/>
        <dbReference type="ChEBI" id="CHEBI:37575"/>
        <dbReference type="ChEBI" id="CHEBI:57841"/>
        <dbReference type="ChEBI" id="CHEBI:62890"/>
        <dbReference type="EC" id="2.5.1.3"/>
    </reaction>
</comment>
<dbReference type="GO" id="GO:0005737">
    <property type="term" value="C:cytoplasm"/>
    <property type="evidence" value="ECO:0007669"/>
    <property type="project" value="TreeGrafter"/>
</dbReference>
<dbReference type="FunFam" id="3.20.20.70:FF:000096">
    <property type="entry name" value="Thiamine-phosphate synthase"/>
    <property type="match status" value="1"/>
</dbReference>
<gene>
    <name evidence="9" type="primary">thiE</name>
    <name evidence="13" type="ORF">SAMN04488113_1402</name>
</gene>
<keyword evidence="14" id="KW-1185">Reference proteome</keyword>
<sequence length="216" mass="23345">MNREIEEMLDLYFIAGTQNTKERSLPEILEDALHAGITCFQYREKGPGSLKDPKKIKEMAKTCLELCRTADVPFVMNDNVSLAIDIGADGIHVGQDDLAIEETLARAGEEMFVGLSVNTFEEFKRAETIDGVSYVGMGPVYTTTSKADAKESIGLELLEKTLALNPKKPIVAIGGISQDRAALVRQTGVSGIAVISAITKSKDIKKAVAKLKGLAE</sequence>
<dbReference type="STRING" id="1130080.SAMN04488113_1402"/>
<feature type="binding site" evidence="9">
    <location>
        <position position="175"/>
    </location>
    <ligand>
        <name>2-[(2R,5Z)-2-carboxy-4-methylthiazol-5(2H)-ylidene]ethyl phosphate</name>
        <dbReference type="ChEBI" id="CHEBI:62899"/>
    </ligand>
</feature>
<comment type="catalytic activity">
    <reaction evidence="6 9 10">
        <text>4-methyl-5-(2-phosphooxyethyl)-thiazole + 4-amino-2-methyl-5-(diphosphooxymethyl)pyrimidine + H(+) = thiamine phosphate + diphosphate</text>
        <dbReference type="Rhea" id="RHEA:22328"/>
        <dbReference type="ChEBI" id="CHEBI:15378"/>
        <dbReference type="ChEBI" id="CHEBI:33019"/>
        <dbReference type="ChEBI" id="CHEBI:37575"/>
        <dbReference type="ChEBI" id="CHEBI:57841"/>
        <dbReference type="ChEBI" id="CHEBI:58296"/>
        <dbReference type="EC" id="2.5.1.3"/>
    </reaction>
</comment>
<name>A0A1H6UXL1_9LACT</name>
<dbReference type="CDD" id="cd00564">
    <property type="entry name" value="TMP_TenI"/>
    <property type="match status" value="1"/>
</dbReference>
<evidence type="ECO:0000259" key="12">
    <source>
        <dbReference type="Pfam" id="PF02581"/>
    </source>
</evidence>
<dbReference type="AlphaFoldDB" id="A0A1H6UXL1"/>
<dbReference type="InterPro" id="IPR036206">
    <property type="entry name" value="ThiamineP_synth_sf"/>
</dbReference>
<comment type="function">
    <text evidence="9">Condenses 4-methyl-5-(beta-hydroxyethyl)thiazole monophosphate (THZ-P) and 2-methyl-4-amino-5-hydroxymethyl pyrimidine pyrophosphate (HMP-PP) to form thiamine monophosphate (TMP).</text>
</comment>
<keyword evidence="5 9" id="KW-0784">Thiamine biosynthesis</keyword>